<name>A0AAD9U5D5_9ROSI</name>
<dbReference type="EMBL" id="JANJYI010000005">
    <property type="protein sequence ID" value="KAK2647863.1"/>
    <property type="molecule type" value="Genomic_DNA"/>
</dbReference>
<dbReference type="AlphaFoldDB" id="A0AAD9U5D5"/>
<evidence type="ECO:0008006" key="3">
    <source>
        <dbReference type="Google" id="ProtNLM"/>
    </source>
</evidence>
<gene>
    <name evidence="1" type="ORF">Ddye_015352</name>
</gene>
<protein>
    <recommendedName>
        <fullName evidence="3">Transposase MuDR plant domain-containing protein</fullName>
    </recommendedName>
</protein>
<dbReference type="PANTHER" id="PTHR31973">
    <property type="entry name" value="POLYPROTEIN, PUTATIVE-RELATED"/>
    <property type="match status" value="1"/>
</dbReference>
<accession>A0AAD9U5D5</accession>
<evidence type="ECO:0000313" key="2">
    <source>
        <dbReference type="Proteomes" id="UP001280121"/>
    </source>
</evidence>
<dbReference type="Proteomes" id="UP001280121">
    <property type="component" value="Unassembled WGS sequence"/>
</dbReference>
<evidence type="ECO:0000313" key="1">
    <source>
        <dbReference type="EMBL" id="KAK2647863.1"/>
    </source>
</evidence>
<organism evidence="1 2">
    <name type="scientific">Dipteronia dyeriana</name>
    <dbReference type="NCBI Taxonomy" id="168575"/>
    <lineage>
        <taxon>Eukaryota</taxon>
        <taxon>Viridiplantae</taxon>
        <taxon>Streptophyta</taxon>
        <taxon>Embryophyta</taxon>
        <taxon>Tracheophyta</taxon>
        <taxon>Spermatophyta</taxon>
        <taxon>Magnoliopsida</taxon>
        <taxon>eudicotyledons</taxon>
        <taxon>Gunneridae</taxon>
        <taxon>Pentapetalae</taxon>
        <taxon>rosids</taxon>
        <taxon>malvids</taxon>
        <taxon>Sapindales</taxon>
        <taxon>Sapindaceae</taxon>
        <taxon>Hippocastanoideae</taxon>
        <taxon>Acereae</taxon>
        <taxon>Dipteronia</taxon>
    </lineage>
</organism>
<dbReference type="PANTHER" id="PTHR31973:SF187">
    <property type="entry name" value="MUTATOR TRANSPOSASE MUDRA PROTEIN"/>
    <property type="match status" value="1"/>
</dbReference>
<reference evidence="1" key="1">
    <citation type="journal article" date="2023" name="Plant J.">
        <title>Genome sequences and population genomics provide insights into the demographic history, inbreeding, and mutation load of two 'living fossil' tree species of Dipteronia.</title>
        <authorList>
            <person name="Feng Y."/>
            <person name="Comes H.P."/>
            <person name="Chen J."/>
            <person name="Zhu S."/>
            <person name="Lu R."/>
            <person name="Zhang X."/>
            <person name="Li P."/>
            <person name="Qiu J."/>
            <person name="Olsen K.M."/>
            <person name="Qiu Y."/>
        </authorList>
    </citation>
    <scope>NUCLEOTIDE SEQUENCE</scope>
    <source>
        <strain evidence="1">KIB01</strain>
    </source>
</reference>
<keyword evidence="2" id="KW-1185">Reference proteome</keyword>
<sequence>MDRVRIVISYNGRWKQLPDESQRFFGFDNQGMYVSKNMTYEELVSIVQTVVKYNVNKYIVDLQSISIAPGTTCRTFIRNDDDVLFILGEDMVIPQVCVSLIEKVTTNVIAEDTPARGNTQQFQSSGRSNQLFIERSGNEEQQNMSGVPPKVADHGYIVGPQLDEFFGCQIETNDGQFNHQYNEMYNDMNNKQNNEPNFGPIHEVANEANLHMANNVAKNEKDEEPVQTEKRARRVHRCSSSVVDIARTSDVWPTVIEANSDNVITWVILGAESYSFSMGGSRKLVEDEPTSMIYKGEFFPSKKDLKRLVGHFAMRHNFEWKVKRSYKTTLHLVCLMDNCTWKLRAVIRDEATYFQVRSFVKEHTCPLEEIHRHHRQASVVIIGEVVAPRLQQQDGRLMRPKDIIIEMKTMYGIQIMYIKAYQALDYALSLTYGTHEETFQLLSSFGYVLEEKNPETMIDLQ</sequence>
<comment type="caution">
    <text evidence="1">The sequence shown here is derived from an EMBL/GenBank/DDBJ whole genome shotgun (WGS) entry which is preliminary data.</text>
</comment>
<proteinExistence type="predicted"/>